<dbReference type="AlphaFoldDB" id="G5K9W3"/>
<dbReference type="Pfam" id="PF02986">
    <property type="entry name" value="Fn_bind"/>
    <property type="match status" value="4"/>
</dbReference>
<evidence type="ECO:0000256" key="2">
    <source>
        <dbReference type="SAM" id="MobiDB-lite"/>
    </source>
</evidence>
<comment type="caution">
    <text evidence="4">The sequence shown here is derived from an EMBL/GenBank/DDBJ whole genome shotgun (WGS) entry which is preliminary data.</text>
</comment>
<feature type="compositionally biased region" description="Polar residues" evidence="2">
    <location>
        <begin position="874"/>
        <end position="884"/>
    </location>
</feature>
<dbReference type="Proteomes" id="UP000003217">
    <property type="component" value="Unassembled WGS sequence"/>
</dbReference>
<evidence type="ECO:0000256" key="1">
    <source>
        <dbReference type="SAM" id="Coils"/>
    </source>
</evidence>
<accession>G5K9W3</accession>
<feature type="coiled-coil region" evidence="1">
    <location>
        <begin position="112"/>
        <end position="195"/>
    </location>
</feature>
<gene>
    <name evidence="4" type="ORF">STRPS_0535</name>
</gene>
<name>G5K9W3_9STRE</name>
<feature type="region of interest" description="Disordered" evidence="2">
    <location>
        <begin position="849"/>
        <end position="889"/>
    </location>
</feature>
<evidence type="ECO:0000256" key="3">
    <source>
        <dbReference type="SAM" id="Phobius"/>
    </source>
</evidence>
<sequence length="945" mass="105280">MNDKKIRRLIEREKTMTFFKNNYHYALRKTSLGLLSVAWLSFSLVAHHVSADEVTSGAGGNATSSQVLANDPSKDLETALNRSNQVKSLEEKYQSEGFQVDLTEDVISYPGAHEAEKIANEVNQAYDQQQKQVEAEVASYNAKVAAEEAKQKQYQEELALYQQQVKEKERIEAANQEKKTNYETAQKKYEEAEKSLGQEYQFTDEDKKTVGNGNSDTLKLYGTLDQNKTNSIDYYKGLKVKADLDALKAHYLKESLTWNKNTTFEKGKGNYQVSIGKDLANETSRIGHTTKLTGYQVNDSFILKNVGKIETGEDLDLKVTITHLGDGFGQKKNDGTFKVEQALYIGKEFEAKDNNSGSIEFVYRNHRDMGFKFEFLVKGQPTKILLTQVIGDIDLGQKITFDFGQGGSKLFSVPQDSKITNTNETFSSANNFNVQNFDKTPEGTMLAIGVGTEMNYRHFTEESYYQITDTNYKVKSQLTEAQFDTEKLTLMAGTNTAAKGEKRVGGILFSLFGNSVKLNEVVKPEPPVYETVIEPKVPTPPQTIVIEKPKLSLKTFNIVPVTEPGLTFDLDTADWPKESLTDPVLPENSVRNDSQPQPDDIGQDNDVIEISFGTSDFVDIFEDSATEMIGGSNTGALSIQENSDPIYEETYDSEPAREFGQSFLIEESEDTQFGRTGFSGDEIIEEDSQTPVYQVGQQSEVVEFSEVTQPNVTGFSGDETIEEDSQTPVYHFGMQSEPVELIEDTQFGRTGFSGAETIEEDSQTPVYHFGMQSEPVELIEDTQFGMTGFSGADTFEEDSETPVYHFGMQLASVELVEDTQFGMTGFSGADTFEEDSETPVHHFGMQSEPVEVSEETQPNVTGFSDHEETEEKTVVSQTSPSVEQLSDEEKPHFNELEEAVAPVASSEKTVLPMTGEKEKSPLLAIIFIILSLLGIFSQTTKGRRS</sequence>
<keyword evidence="5" id="KW-1185">Reference proteome</keyword>
<feature type="region of interest" description="Disordered" evidence="2">
    <location>
        <begin position="578"/>
        <end position="604"/>
    </location>
</feature>
<keyword evidence="3" id="KW-0472">Membrane</keyword>
<keyword evidence="1" id="KW-0175">Coiled coil</keyword>
<evidence type="ECO:0000313" key="5">
    <source>
        <dbReference type="Proteomes" id="UP000003217"/>
    </source>
</evidence>
<dbReference type="InterPro" id="IPR004237">
    <property type="entry name" value="Fibron_repeat-bd"/>
</dbReference>
<keyword evidence="3" id="KW-1133">Transmembrane helix</keyword>
<reference evidence="4 5" key="1">
    <citation type="journal article" date="2014" name="Int. J. Syst. Evol. Microbiol.">
        <title>Phylogenomics and the dynamic genome evolution of the genus Streptococcus.</title>
        <authorList>
            <consortium name="The Broad Institute Genome Sequencing Platform"/>
            <person name="Richards V.P."/>
            <person name="Palmer S.R."/>
            <person name="Pavinski Bitar P.D."/>
            <person name="Qin X."/>
            <person name="Weinstock G.M."/>
            <person name="Highlander S.K."/>
            <person name="Town C.D."/>
            <person name="Burne R.A."/>
            <person name="Stanhope M.J."/>
        </authorList>
    </citation>
    <scope>NUCLEOTIDE SEQUENCE [LARGE SCALE GENOMIC DNA]</scope>
    <source>
        <strain evidence="4 5">LQ 940-04</strain>
    </source>
</reference>
<feature type="transmembrane region" description="Helical" evidence="3">
    <location>
        <begin position="920"/>
        <end position="937"/>
    </location>
</feature>
<feature type="compositionally biased region" description="Basic and acidic residues" evidence="2">
    <location>
        <begin position="864"/>
        <end position="873"/>
    </location>
</feature>
<dbReference type="EMBL" id="AEUY02000005">
    <property type="protein sequence ID" value="EHI64821.1"/>
    <property type="molecule type" value="Genomic_DNA"/>
</dbReference>
<evidence type="ECO:0000313" key="4">
    <source>
        <dbReference type="EMBL" id="EHI64821.1"/>
    </source>
</evidence>
<protein>
    <submittedName>
        <fullName evidence="4">Fibronectin-binding repeat protein</fullName>
    </submittedName>
</protein>
<proteinExistence type="predicted"/>
<keyword evidence="3" id="KW-0812">Transmembrane</keyword>
<organism evidence="4 5">
    <name type="scientific">Streptococcus pseudoporcinus LQ 940-04</name>
    <dbReference type="NCBI Taxonomy" id="875093"/>
    <lineage>
        <taxon>Bacteria</taxon>
        <taxon>Bacillati</taxon>
        <taxon>Bacillota</taxon>
        <taxon>Bacilli</taxon>
        <taxon>Lactobacillales</taxon>
        <taxon>Streptococcaceae</taxon>
        <taxon>Streptococcus</taxon>
    </lineage>
</organism>